<name>A0A9X3XC87_9BACT</name>
<dbReference type="EMBL" id="JAGTJJ010000034">
    <property type="protein sequence ID" value="MDC3986043.1"/>
    <property type="molecule type" value="Genomic_DNA"/>
</dbReference>
<sequence>MTTKVPPTMETELVLASDGAIYVRFEEEPPPGRRVFTGYALTAEERGQHGTQGLLRWACLQRLALGSDGYVYVEEGTIDPEGRKEFRGYALTPEEAERVAREVHRTAFNVTIAARMK</sequence>
<proteinExistence type="predicted"/>
<dbReference type="AlphaFoldDB" id="A0A9X3XC87"/>
<comment type="caution">
    <text evidence="1">The sequence shown here is derived from an EMBL/GenBank/DDBJ whole genome shotgun (WGS) entry which is preliminary data.</text>
</comment>
<dbReference type="RefSeq" id="WP_272424380.1">
    <property type="nucleotide sequence ID" value="NZ_JAGTJJ010000034.1"/>
</dbReference>
<accession>A0A9X3XC87</accession>
<reference evidence="1 2" key="1">
    <citation type="submission" date="2021-04" db="EMBL/GenBank/DDBJ databases">
        <title>Genome analysis of Polyangium sp.</title>
        <authorList>
            <person name="Li Y."/>
            <person name="Wang J."/>
        </authorList>
    </citation>
    <scope>NUCLEOTIDE SEQUENCE [LARGE SCALE GENOMIC DNA]</scope>
    <source>
        <strain evidence="1 2">SDU14</strain>
    </source>
</reference>
<evidence type="ECO:0000313" key="2">
    <source>
        <dbReference type="Proteomes" id="UP001151081"/>
    </source>
</evidence>
<dbReference type="Proteomes" id="UP001151081">
    <property type="component" value="Unassembled WGS sequence"/>
</dbReference>
<organism evidence="1 2">
    <name type="scientific">Polyangium jinanense</name>
    <dbReference type="NCBI Taxonomy" id="2829994"/>
    <lineage>
        <taxon>Bacteria</taxon>
        <taxon>Pseudomonadati</taxon>
        <taxon>Myxococcota</taxon>
        <taxon>Polyangia</taxon>
        <taxon>Polyangiales</taxon>
        <taxon>Polyangiaceae</taxon>
        <taxon>Polyangium</taxon>
    </lineage>
</organism>
<gene>
    <name evidence="1" type="ORF">KEG57_36530</name>
</gene>
<evidence type="ECO:0000313" key="1">
    <source>
        <dbReference type="EMBL" id="MDC3986043.1"/>
    </source>
</evidence>
<keyword evidence="2" id="KW-1185">Reference proteome</keyword>
<protein>
    <submittedName>
        <fullName evidence="1">Uncharacterized protein</fullName>
    </submittedName>
</protein>